<keyword evidence="7" id="KW-1185">Reference proteome</keyword>
<organism evidence="6 7">
    <name type="scientific">Teichococcus coralli</name>
    <dbReference type="NCBI Taxonomy" id="2545983"/>
    <lineage>
        <taxon>Bacteria</taxon>
        <taxon>Pseudomonadati</taxon>
        <taxon>Pseudomonadota</taxon>
        <taxon>Alphaproteobacteria</taxon>
        <taxon>Acetobacterales</taxon>
        <taxon>Roseomonadaceae</taxon>
        <taxon>Roseomonas</taxon>
    </lineage>
</organism>
<dbReference type="GO" id="GO:0006753">
    <property type="term" value="P:nucleoside phosphate metabolic process"/>
    <property type="evidence" value="ECO:0007669"/>
    <property type="project" value="TreeGrafter"/>
</dbReference>
<comment type="caution">
    <text evidence="6">The sequence shown here is derived from an EMBL/GenBank/DDBJ whole genome shotgun (WGS) entry which is preliminary data.</text>
</comment>
<dbReference type="PANTHER" id="PTHR11839">
    <property type="entry name" value="UDP/ADP-SUGAR PYROPHOSPHATASE"/>
    <property type="match status" value="1"/>
</dbReference>
<dbReference type="GO" id="GO:0034432">
    <property type="term" value="F:bis(5'-adenosyl)-pentaphosphatase activity"/>
    <property type="evidence" value="ECO:0007669"/>
    <property type="project" value="TreeGrafter"/>
</dbReference>
<dbReference type="AlphaFoldDB" id="A0A845BHB9"/>
<dbReference type="InterPro" id="IPR000086">
    <property type="entry name" value="NUDIX_hydrolase_dom"/>
</dbReference>
<dbReference type="PRINTS" id="PR00502">
    <property type="entry name" value="NUDIXFAMILY"/>
</dbReference>
<reference evidence="6 7" key="1">
    <citation type="submission" date="2019-03" db="EMBL/GenBank/DDBJ databases">
        <title>Roseomonas sp. a novel Roseomonas species isolated from Sea whip Gorgonian.</title>
        <authorList>
            <person name="Li F."/>
            <person name="Pan X."/>
            <person name="Huang S."/>
            <person name="Li Z."/>
            <person name="Meng B."/>
        </authorList>
    </citation>
    <scope>NUCLEOTIDE SEQUENCE [LARGE SCALE GENOMIC DNA]</scope>
    <source>
        <strain evidence="6 7">M0104</strain>
    </source>
</reference>
<evidence type="ECO:0000256" key="2">
    <source>
        <dbReference type="ARBA" id="ARBA00001946"/>
    </source>
</evidence>
<evidence type="ECO:0000256" key="3">
    <source>
        <dbReference type="ARBA" id="ARBA00022801"/>
    </source>
</evidence>
<dbReference type="Pfam" id="PF00293">
    <property type="entry name" value="NUDIX"/>
    <property type="match status" value="1"/>
</dbReference>
<dbReference type="InterPro" id="IPR022927">
    <property type="entry name" value="RppH"/>
</dbReference>
<feature type="short sequence motif" description="Nudix box" evidence="4">
    <location>
        <begin position="43"/>
        <end position="64"/>
    </location>
</feature>
<accession>A0A845BHB9</accession>
<dbReference type="CDD" id="cd03671">
    <property type="entry name" value="NUDIX_Ap4A_hydrolase_plant_like"/>
    <property type="match status" value="1"/>
</dbReference>
<dbReference type="EC" id="3.6.1.-" evidence="4"/>
<comment type="cofactor">
    <cofactor evidence="2">
        <name>Mg(2+)</name>
        <dbReference type="ChEBI" id="CHEBI:18420"/>
    </cofactor>
</comment>
<comment type="similarity">
    <text evidence="4">Belongs to the Nudix hydrolase family. RppH subfamily.</text>
</comment>
<sequence length="160" mass="18530">MPDLPPDLPYRRNVGAVLFNRQGHVLIARRADVAQDAWQLPQGGLDEGEEPRQAVLRELREEIGTDRAEIIGEVPEWLRYDLPAELVGTALGGKYRGQMQKWFALRFQGEDADIRLDLDGHPEFNAWRWERLEELPRIVVAFRRPIYERLVEAFAPFTIV</sequence>
<dbReference type="RefSeq" id="WP_160938864.1">
    <property type="nucleotide sequence ID" value="NZ_SNVJ01000021.1"/>
</dbReference>
<evidence type="ECO:0000256" key="4">
    <source>
        <dbReference type="HAMAP-Rule" id="MF_00298"/>
    </source>
</evidence>
<keyword evidence="3 4" id="KW-0378">Hydrolase</keyword>
<dbReference type="GO" id="GO:0019693">
    <property type="term" value="P:ribose phosphate metabolic process"/>
    <property type="evidence" value="ECO:0007669"/>
    <property type="project" value="TreeGrafter"/>
</dbReference>
<dbReference type="InterPro" id="IPR020084">
    <property type="entry name" value="NUDIX_hydrolase_CS"/>
</dbReference>
<evidence type="ECO:0000256" key="1">
    <source>
        <dbReference type="ARBA" id="ARBA00001936"/>
    </source>
</evidence>
<protein>
    <recommendedName>
        <fullName evidence="4">RNA pyrophosphohydrolase</fullName>
        <ecNumber evidence="4">3.6.1.-</ecNumber>
    </recommendedName>
    <alternativeName>
        <fullName evidence="4">(Di)nucleoside polyphosphate hydrolase</fullName>
    </alternativeName>
</protein>
<dbReference type="NCBIfam" id="NF001936">
    <property type="entry name" value="PRK00714.1-3"/>
    <property type="match status" value="1"/>
</dbReference>
<evidence type="ECO:0000259" key="5">
    <source>
        <dbReference type="PROSITE" id="PS51462"/>
    </source>
</evidence>
<gene>
    <name evidence="4" type="primary">rppH</name>
    <name evidence="4" type="synonym">nudH</name>
    <name evidence="6" type="ORF">E0493_19070</name>
</gene>
<name>A0A845BHB9_9PROT</name>
<dbReference type="InterPro" id="IPR020476">
    <property type="entry name" value="Nudix_hydrolase"/>
</dbReference>
<dbReference type="InterPro" id="IPR015797">
    <property type="entry name" value="NUDIX_hydrolase-like_dom_sf"/>
</dbReference>
<comment type="cofactor">
    <cofactor evidence="4">
        <name>a divalent metal cation</name>
        <dbReference type="ChEBI" id="CHEBI:60240"/>
    </cofactor>
</comment>
<dbReference type="PROSITE" id="PS51462">
    <property type="entry name" value="NUDIX"/>
    <property type="match status" value="1"/>
</dbReference>
<dbReference type="SUPFAM" id="SSF55811">
    <property type="entry name" value="Nudix"/>
    <property type="match status" value="1"/>
</dbReference>
<comment type="function">
    <text evidence="4">Accelerates the degradation of transcripts by removing pyrophosphate from the 5'-end of triphosphorylated RNA, leading to a more labile monophosphorylated state that can stimulate subsequent ribonuclease cleavage.</text>
</comment>
<proteinExistence type="inferred from homology"/>
<dbReference type="Gene3D" id="3.90.79.10">
    <property type="entry name" value="Nucleoside Triphosphate Pyrophosphohydrolase"/>
    <property type="match status" value="1"/>
</dbReference>
<evidence type="ECO:0000313" key="6">
    <source>
        <dbReference type="EMBL" id="MXP65454.1"/>
    </source>
</evidence>
<dbReference type="Proteomes" id="UP000460715">
    <property type="component" value="Unassembled WGS sequence"/>
</dbReference>
<dbReference type="PANTHER" id="PTHR11839:SF22">
    <property type="entry name" value="NUDIX HYDROLASE 26, CHLOROPLASTIC"/>
    <property type="match status" value="1"/>
</dbReference>
<dbReference type="GO" id="GO:0008893">
    <property type="term" value="F:guanosine-3',5'-bis(diphosphate) 3'-diphosphatase activity"/>
    <property type="evidence" value="ECO:0007669"/>
    <property type="project" value="TreeGrafter"/>
</dbReference>
<dbReference type="EMBL" id="SNVJ01000021">
    <property type="protein sequence ID" value="MXP65454.1"/>
    <property type="molecule type" value="Genomic_DNA"/>
</dbReference>
<dbReference type="PROSITE" id="PS00893">
    <property type="entry name" value="NUDIX_BOX"/>
    <property type="match status" value="1"/>
</dbReference>
<dbReference type="HAMAP" id="MF_00298">
    <property type="entry name" value="Nudix_RppH"/>
    <property type="match status" value="1"/>
</dbReference>
<dbReference type="NCBIfam" id="NF001938">
    <property type="entry name" value="PRK00714.1-5"/>
    <property type="match status" value="1"/>
</dbReference>
<evidence type="ECO:0000313" key="7">
    <source>
        <dbReference type="Proteomes" id="UP000460715"/>
    </source>
</evidence>
<feature type="domain" description="Nudix hydrolase" evidence="5">
    <location>
        <begin position="9"/>
        <end position="152"/>
    </location>
</feature>
<dbReference type="OrthoDB" id="9816040at2"/>
<comment type="cofactor">
    <cofactor evidence="1">
        <name>Mn(2+)</name>
        <dbReference type="ChEBI" id="CHEBI:29035"/>
    </cofactor>
</comment>